<keyword evidence="2" id="KW-1185">Reference proteome</keyword>
<accession>A0A5B7F2U0</accession>
<evidence type="ECO:0000313" key="2">
    <source>
        <dbReference type="Proteomes" id="UP000324222"/>
    </source>
</evidence>
<protein>
    <submittedName>
        <fullName evidence="1">Uncharacterized protein</fullName>
    </submittedName>
</protein>
<dbReference type="Proteomes" id="UP000324222">
    <property type="component" value="Unassembled WGS sequence"/>
</dbReference>
<reference evidence="1 2" key="1">
    <citation type="submission" date="2019-05" db="EMBL/GenBank/DDBJ databases">
        <title>Another draft genome of Portunus trituberculatus and its Hox gene families provides insights of decapod evolution.</title>
        <authorList>
            <person name="Jeong J.-H."/>
            <person name="Song I."/>
            <person name="Kim S."/>
            <person name="Choi T."/>
            <person name="Kim D."/>
            <person name="Ryu S."/>
            <person name="Kim W."/>
        </authorList>
    </citation>
    <scope>NUCLEOTIDE SEQUENCE [LARGE SCALE GENOMIC DNA]</scope>
    <source>
        <tissue evidence="1">Muscle</tissue>
    </source>
</reference>
<organism evidence="1 2">
    <name type="scientific">Portunus trituberculatus</name>
    <name type="common">Swimming crab</name>
    <name type="synonym">Neptunus trituberculatus</name>
    <dbReference type="NCBI Taxonomy" id="210409"/>
    <lineage>
        <taxon>Eukaryota</taxon>
        <taxon>Metazoa</taxon>
        <taxon>Ecdysozoa</taxon>
        <taxon>Arthropoda</taxon>
        <taxon>Crustacea</taxon>
        <taxon>Multicrustacea</taxon>
        <taxon>Malacostraca</taxon>
        <taxon>Eumalacostraca</taxon>
        <taxon>Eucarida</taxon>
        <taxon>Decapoda</taxon>
        <taxon>Pleocyemata</taxon>
        <taxon>Brachyura</taxon>
        <taxon>Eubrachyura</taxon>
        <taxon>Portunoidea</taxon>
        <taxon>Portunidae</taxon>
        <taxon>Portuninae</taxon>
        <taxon>Portunus</taxon>
    </lineage>
</organism>
<evidence type="ECO:0000313" key="1">
    <source>
        <dbReference type="EMBL" id="MPC39478.1"/>
    </source>
</evidence>
<gene>
    <name evidence="1" type="ORF">E2C01_033015</name>
</gene>
<sequence length="104" mass="11890">MWFTAFYHNHRTPLIPRTPGGASLSLPLLIPVGREAPRGFRFITNLSMLNKYVITTKFKMVRTVMSTIRQDDWMVDHNFRWSSIQGASTFPASASLLSLTFLLD</sequence>
<proteinExistence type="predicted"/>
<comment type="caution">
    <text evidence="1">The sequence shown here is derived from an EMBL/GenBank/DDBJ whole genome shotgun (WGS) entry which is preliminary data.</text>
</comment>
<dbReference type="AlphaFoldDB" id="A0A5B7F2U0"/>
<dbReference type="EMBL" id="VSRR010004376">
    <property type="protein sequence ID" value="MPC39478.1"/>
    <property type="molecule type" value="Genomic_DNA"/>
</dbReference>
<name>A0A5B7F2U0_PORTR</name>